<dbReference type="GO" id="GO:0000428">
    <property type="term" value="C:DNA-directed RNA polymerase complex"/>
    <property type="evidence" value="ECO:0007669"/>
    <property type="project" value="UniProtKB-KW"/>
</dbReference>
<gene>
    <name evidence="1" type="ORF">STAS_22562</name>
</gene>
<keyword evidence="2" id="KW-1185">Reference proteome</keyword>
<dbReference type="AlphaFoldDB" id="A0A5A7QKU8"/>
<comment type="caution">
    <text evidence="1">The sequence shown here is derived from an EMBL/GenBank/DDBJ whole genome shotgun (WGS) entry which is preliminary data.</text>
</comment>
<evidence type="ECO:0000313" key="2">
    <source>
        <dbReference type="Proteomes" id="UP000325081"/>
    </source>
</evidence>
<accession>A0A5A7QKU8</accession>
<evidence type="ECO:0000313" key="1">
    <source>
        <dbReference type="EMBL" id="GER45596.1"/>
    </source>
</evidence>
<dbReference type="EMBL" id="BKCP01007183">
    <property type="protein sequence ID" value="GER45596.1"/>
    <property type="molecule type" value="Genomic_DNA"/>
</dbReference>
<proteinExistence type="predicted"/>
<organism evidence="1 2">
    <name type="scientific">Striga asiatica</name>
    <name type="common">Asiatic witchweed</name>
    <name type="synonym">Buchnera asiatica</name>
    <dbReference type="NCBI Taxonomy" id="4170"/>
    <lineage>
        <taxon>Eukaryota</taxon>
        <taxon>Viridiplantae</taxon>
        <taxon>Streptophyta</taxon>
        <taxon>Embryophyta</taxon>
        <taxon>Tracheophyta</taxon>
        <taxon>Spermatophyta</taxon>
        <taxon>Magnoliopsida</taxon>
        <taxon>eudicotyledons</taxon>
        <taxon>Gunneridae</taxon>
        <taxon>Pentapetalae</taxon>
        <taxon>asterids</taxon>
        <taxon>lamiids</taxon>
        <taxon>Lamiales</taxon>
        <taxon>Orobanchaceae</taxon>
        <taxon>Buchnereae</taxon>
        <taxon>Striga</taxon>
    </lineage>
</organism>
<name>A0A5A7QKU8_STRAF</name>
<dbReference type="Proteomes" id="UP000325081">
    <property type="component" value="Unassembled WGS sequence"/>
</dbReference>
<protein>
    <submittedName>
        <fullName evidence="1">DNA-directed RNA polymerase subunit alpha</fullName>
    </submittedName>
</protein>
<reference evidence="2" key="1">
    <citation type="journal article" date="2019" name="Curr. Biol.">
        <title>Genome Sequence of Striga asiatica Provides Insight into the Evolution of Plant Parasitism.</title>
        <authorList>
            <person name="Yoshida S."/>
            <person name="Kim S."/>
            <person name="Wafula E.K."/>
            <person name="Tanskanen J."/>
            <person name="Kim Y.M."/>
            <person name="Honaas L."/>
            <person name="Yang Z."/>
            <person name="Spallek T."/>
            <person name="Conn C.E."/>
            <person name="Ichihashi Y."/>
            <person name="Cheong K."/>
            <person name="Cui S."/>
            <person name="Der J.P."/>
            <person name="Gundlach H."/>
            <person name="Jiao Y."/>
            <person name="Hori C."/>
            <person name="Ishida J.K."/>
            <person name="Kasahara H."/>
            <person name="Kiba T."/>
            <person name="Kim M.S."/>
            <person name="Koo N."/>
            <person name="Laohavisit A."/>
            <person name="Lee Y.H."/>
            <person name="Lumba S."/>
            <person name="McCourt P."/>
            <person name="Mortimer J.C."/>
            <person name="Mutuku J.M."/>
            <person name="Nomura T."/>
            <person name="Sasaki-Sekimoto Y."/>
            <person name="Seto Y."/>
            <person name="Wang Y."/>
            <person name="Wakatake T."/>
            <person name="Sakakibara H."/>
            <person name="Demura T."/>
            <person name="Yamaguchi S."/>
            <person name="Yoneyama K."/>
            <person name="Manabe R.I."/>
            <person name="Nelson D.C."/>
            <person name="Schulman A.H."/>
            <person name="Timko M.P."/>
            <person name="dePamphilis C.W."/>
            <person name="Choi D."/>
            <person name="Shirasu K."/>
        </authorList>
    </citation>
    <scope>NUCLEOTIDE SEQUENCE [LARGE SCALE GENOMIC DNA]</scope>
    <source>
        <strain evidence="2">cv. UVA1</strain>
    </source>
</reference>
<keyword evidence="1" id="KW-0240">DNA-directed RNA polymerase</keyword>
<keyword evidence="1" id="KW-0804">Transcription</keyword>
<sequence length="369" mass="41611">MKQTCENLVLASGTRKTWISIQYAIKGFPPTKKSPCFVFAPLVRGTPCSRGGIPKKERFRKKKWIPFCDQEPISNTMQLGEFPTRTFLKTTKPSRMSSTIEAFNFFFYRSCPAQISPRKESRVSAGAGAKDALFFVCLLLLEKKRSSRKKELVCPVTKNLAFENRKEDVHQCHFLTNEIELLRVNSKKKGINLLALEVSQSGIPPRIHRMKAKHQQEKQHRKVKSTLPFSKRMMKNLLLSLLLRWHLGEVNYIEPVILVANGTTKKAVCGNRHLESRVRDPFSRGVGGKGAIGRCLLIWLGTAGWKTDQTRGLGFRGEKQVKKKACCLSAAVPGGSRKKEFMSIEELLQGKVHSTETAGNPIRKEAISE</sequence>